<accession>A0A2Z3I4D1</accession>
<reference evidence="3" key="1">
    <citation type="submission" date="2018-05" db="EMBL/GenBank/DDBJ databases">
        <title>Genome sequencing of Phenylobacterium sp. HYN0004.</title>
        <authorList>
            <person name="Yi H."/>
            <person name="Baek C."/>
        </authorList>
    </citation>
    <scope>NUCLEOTIDE SEQUENCE [LARGE SCALE GENOMIC DNA]</scope>
    <source>
        <strain evidence="3">HYN0004</strain>
    </source>
</reference>
<dbReference type="KEGG" id="phb:HYN04_12715"/>
<dbReference type="EMBL" id="CP029479">
    <property type="protein sequence ID" value="AWM78538.1"/>
    <property type="molecule type" value="Genomic_DNA"/>
</dbReference>
<gene>
    <name evidence="2" type="ORF">HYN04_12715</name>
</gene>
<keyword evidence="1" id="KW-1133">Transmembrane helix</keyword>
<protein>
    <submittedName>
        <fullName evidence="2">Uncharacterized protein</fullName>
    </submittedName>
</protein>
<dbReference type="OrthoDB" id="7193408at2"/>
<name>A0A2Z3I4D1_9CAUL</name>
<evidence type="ECO:0000256" key="1">
    <source>
        <dbReference type="SAM" id="Phobius"/>
    </source>
</evidence>
<keyword evidence="1" id="KW-0472">Membrane</keyword>
<keyword evidence="1" id="KW-0812">Transmembrane</keyword>
<evidence type="ECO:0000313" key="3">
    <source>
        <dbReference type="Proteomes" id="UP000247763"/>
    </source>
</evidence>
<dbReference type="RefSeq" id="WP_110451104.1">
    <property type="nucleotide sequence ID" value="NZ_CP029479.1"/>
</dbReference>
<evidence type="ECO:0000313" key="2">
    <source>
        <dbReference type="EMBL" id="AWM78538.1"/>
    </source>
</evidence>
<dbReference type="AlphaFoldDB" id="A0A2Z3I4D1"/>
<keyword evidence="3" id="KW-1185">Reference proteome</keyword>
<proteinExistence type="predicted"/>
<organism evidence="2 3">
    <name type="scientific">Phenylobacterium parvum</name>
    <dbReference type="NCBI Taxonomy" id="2201350"/>
    <lineage>
        <taxon>Bacteria</taxon>
        <taxon>Pseudomonadati</taxon>
        <taxon>Pseudomonadota</taxon>
        <taxon>Alphaproteobacteria</taxon>
        <taxon>Caulobacterales</taxon>
        <taxon>Caulobacteraceae</taxon>
        <taxon>Phenylobacterium</taxon>
    </lineage>
</organism>
<dbReference type="Proteomes" id="UP000247763">
    <property type="component" value="Chromosome"/>
</dbReference>
<feature type="transmembrane region" description="Helical" evidence="1">
    <location>
        <begin position="20"/>
        <end position="42"/>
    </location>
</feature>
<sequence>MTVDTPPPPSRPAARTPSLAGRLVWALIAFAAVATIAITAFLKFGPGLPPPLDFAAVSQPAQPAQPAPATAALVPAPSPLSVDAPVAAGVSAGPGELARLEARLDDLEAGQSRTAASARSALAAAALLSATQTSRPFTAELAEVQAVAPTDLDLSGFAALAATGAPSRTALALEFPDFAARAAAAARQPGETAALGERLLFALSRVIVVRPVGRLAGGAPEARLARAEVELSEGDLDAALSSLAGLPPAAQEALRPWWDRAQTRARLDRQAAALGERALRDLARLEETAP</sequence>